<dbReference type="AlphaFoldDB" id="A0A553UIE2"/>
<keyword evidence="3" id="KW-1185">Reference proteome</keyword>
<reference evidence="2" key="2">
    <citation type="submission" date="2019-07" db="EMBL/GenBank/DDBJ databases">
        <authorList>
            <person name="Papic B."/>
        </authorList>
    </citation>
    <scope>NUCLEOTIDE SEQUENCE [LARGE SCALE GENOMIC DNA]</scope>
    <source>
        <strain evidence="2">L8b</strain>
    </source>
</reference>
<feature type="region of interest" description="Disordered" evidence="1">
    <location>
        <begin position="65"/>
        <end position="98"/>
    </location>
</feature>
<name>A0A553UIE2_9HELI</name>
<protein>
    <submittedName>
        <fullName evidence="2">Uncharacterized protein</fullName>
    </submittedName>
</protein>
<comment type="caution">
    <text evidence="2">The sequence shown here is derived from an EMBL/GenBank/DDBJ whole genome shotgun (WGS) entry which is preliminary data.</text>
</comment>
<gene>
    <name evidence="2" type="ORF">FNE76_07720</name>
</gene>
<feature type="compositionally biased region" description="Basic and acidic residues" evidence="1">
    <location>
        <begin position="65"/>
        <end position="86"/>
    </location>
</feature>
<dbReference type="Proteomes" id="UP000319322">
    <property type="component" value="Unassembled WGS sequence"/>
</dbReference>
<evidence type="ECO:0000313" key="2">
    <source>
        <dbReference type="EMBL" id="TSA79952.1"/>
    </source>
</evidence>
<proteinExistence type="predicted"/>
<dbReference type="EMBL" id="VKGC01000032">
    <property type="protein sequence ID" value="TSA79952.1"/>
    <property type="molecule type" value="Genomic_DNA"/>
</dbReference>
<reference evidence="2" key="1">
    <citation type="submission" date="2019-07" db="EMBL/GenBank/DDBJ databases">
        <title>Helicobacter labacensis sp. nov., Helicobacter mehlei sp. nov. and Helicobacter vulpis sp. nov., isolated from gastric mucosa of red fox (Vulpis vulpis).</title>
        <authorList>
            <person name="Kusar D."/>
            <person name="Gruntar I."/>
            <person name="Pate M."/>
            <person name="Zajc U."/>
            <person name="Ocepek M."/>
        </authorList>
    </citation>
    <scope>NUCLEOTIDE SEQUENCE [LARGE SCALE GENOMIC DNA]</scope>
    <source>
        <strain evidence="2">L8b</strain>
    </source>
</reference>
<sequence length="98" mass="11241">MQTIHEQACGTLLKAEERVSTAIRELTIEFKSSAEHGAELNQAQRQINTLKYNQQQLQDKVNALKKDKEDSKQEVEKAKKNNESLKQKTLKMSVSKRV</sequence>
<dbReference type="RefSeq" id="WP_143928479.1">
    <property type="nucleotide sequence ID" value="NZ_VKGC01000032.1"/>
</dbReference>
<evidence type="ECO:0000256" key="1">
    <source>
        <dbReference type="SAM" id="MobiDB-lite"/>
    </source>
</evidence>
<evidence type="ECO:0000313" key="3">
    <source>
        <dbReference type="Proteomes" id="UP000319322"/>
    </source>
</evidence>
<organism evidence="2 3">
    <name type="scientific">Helicobacter mehlei</name>
    <dbReference type="NCBI Taxonomy" id="2316080"/>
    <lineage>
        <taxon>Bacteria</taxon>
        <taxon>Pseudomonadati</taxon>
        <taxon>Campylobacterota</taxon>
        <taxon>Epsilonproteobacteria</taxon>
        <taxon>Campylobacterales</taxon>
        <taxon>Helicobacteraceae</taxon>
        <taxon>Helicobacter</taxon>
    </lineage>
</organism>
<accession>A0A553UIE2</accession>